<gene>
    <name evidence="1" type="ORF">DSL92_08355</name>
</gene>
<dbReference type="InterPro" id="IPR007038">
    <property type="entry name" value="HupE_UreJ"/>
</dbReference>
<evidence type="ECO:0000313" key="1">
    <source>
        <dbReference type="EMBL" id="RUA21997.1"/>
    </source>
</evidence>
<dbReference type="EMBL" id="RXHI01000027">
    <property type="protein sequence ID" value="RUA21997.1"/>
    <property type="molecule type" value="Genomic_DNA"/>
</dbReference>
<protein>
    <submittedName>
        <fullName evidence="1">Uncharacterized protein</fullName>
    </submittedName>
</protein>
<reference evidence="1" key="1">
    <citation type="submission" date="2018-12" db="EMBL/GenBank/DDBJ databases">
        <authorList>
            <person name="Jadhav K."/>
            <person name="Kushwaha B."/>
            <person name="Jadhav I."/>
        </authorList>
    </citation>
    <scope>NUCLEOTIDE SEQUENCE [LARGE SCALE GENOMIC DNA]</scope>
    <source>
        <strain evidence="1">SBS 10</strain>
    </source>
</reference>
<dbReference type="AlphaFoldDB" id="A0A432JGC7"/>
<proteinExistence type="predicted"/>
<sequence length="73" mass="7858">MLLGATFSWAGLQPPGVEFGIAMSCWPACWSLPWRGYRGAGRCRRMIFHGHAHGGEMPHGVSGALAYLVGLSE</sequence>
<accession>A0A432JGC7</accession>
<name>A0A432JGC7_9GAMM</name>
<comment type="caution">
    <text evidence="1">The sequence shown here is derived from an EMBL/GenBank/DDBJ whole genome shotgun (WGS) entry which is preliminary data.</text>
</comment>
<dbReference type="Pfam" id="PF04955">
    <property type="entry name" value="HupE_UreJ"/>
    <property type="match status" value="1"/>
</dbReference>
<organism evidence="1">
    <name type="scientific">Billgrantia gudaonensis</name>
    <dbReference type="NCBI Taxonomy" id="376427"/>
    <lineage>
        <taxon>Bacteria</taxon>
        <taxon>Pseudomonadati</taxon>
        <taxon>Pseudomonadota</taxon>
        <taxon>Gammaproteobacteria</taxon>
        <taxon>Oceanospirillales</taxon>
        <taxon>Halomonadaceae</taxon>
        <taxon>Billgrantia</taxon>
    </lineage>
</organism>